<reference evidence="18" key="2">
    <citation type="submission" date="2020-09" db="EMBL/GenBank/DDBJ databases">
        <authorList>
            <person name="Sun Q."/>
            <person name="Zhou Y."/>
        </authorList>
    </citation>
    <scope>NUCLEOTIDE SEQUENCE</scope>
    <source>
        <strain evidence="18">CGMCC 1.15254</strain>
    </source>
</reference>
<dbReference type="Gene3D" id="3.30.565.10">
    <property type="entry name" value="Histidine kinase-like ATPase, C-terminal domain"/>
    <property type="match status" value="1"/>
</dbReference>
<dbReference type="Proteomes" id="UP000632498">
    <property type="component" value="Unassembled WGS sequence"/>
</dbReference>
<dbReference type="EC" id="2.7.13.3" evidence="13"/>
<feature type="transmembrane region" description="Helical" evidence="15">
    <location>
        <begin position="104"/>
        <end position="126"/>
    </location>
</feature>
<keyword evidence="9 13" id="KW-0067">ATP-binding</keyword>
<feature type="domain" description="HAMP" evidence="17">
    <location>
        <begin position="325"/>
        <end position="378"/>
    </location>
</feature>
<evidence type="ECO:0000256" key="12">
    <source>
        <dbReference type="ARBA" id="ARBA00023136"/>
    </source>
</evidence>
<keyword evidence="7 13" id="KW-0547">Nucleotide-binding</keyword>
<keyword evidence="3 13" id="KW-1003">Cell membrane</keyword>
<feature type="transmembrane region" description="Helical" evidence="15">
    <location>
        <begin position="29"/>
        <end position="49"/>
    </location>
</feature>
<evidence type="ECO:0000256" key="1">
    <source>
        <dbReference type="ARBA" id="ARBA00000085"/>
    </source>
</evidence>
<organism evidence="18 19">
    <name type="scientific">Terasakiella brassicae</name>
    <dbReference type="NCBI Taxonomy" id="1634917"/>
    <lineage>
        <taxon>Bacteria</taxon>
        <taxon>Pseudomonadati</taxon>
        <taxon>Pseudomonadota</taxon>
        <taxon>Alphaproteobacteria</taxon>
        <taxon>Rhodospirillales</taxon>
        <taxon>Terasakiellaceae</taxon>
        <taxon>Terasakiella</taxon>
    </lineage>
</organism>
<comment type="subcellular location">
    <subcellularLocation>
        <location evidence="2 13">Cell membrane</location>
        <topology evidence="2 13">Multi-pass membrane protein</topology>
    </subcellularLocation>
</comment>
<dbReference type="Gene3D" id="6.10.340.10">
    <property type="match status" value="1"/>
</dbReference>
<dbReference type="InterPro" id="IPR003594">
    <property type="entry name" value="HATPase_dom"/>
</dbReference>
<evidence type="ECO:0000256" key="9">
    <source>
        <dbReference type="ARBA" id="ARBA00022840"/>
    </source>
</evidence>
<evidence type="ECO:0000256" key="6">
    <source>
        <dbReference type="ARBA" id="ARBA00022692"/>
    </source>
</evidence>
<gene>
    <name evidence="18" type="ORF">GCM10011332_18290</name>
</gene>
<comment type="catalytic activity">
    <reaction evidence="1 13">
        <text>ATP + protein L-histidine = ADP + protein N-phospho-L-histidine.</text>
        <dbReference type="EC" id="2.7.13.3"/>
    </reaction>
</comment>
<evidence type="ECO:0000259" key="16">
    <source>
        <dbReference type="PROSITE" id="PS50109"/>
    </source>
</evidence>
<feature type="transmembrane region" description="Helical" evidence="15">
    <location>
        <begin position="61"/>
        <end position="84"/>
    </location>
</feature>
<dbReference type="InterPro" id="IPR003660">
    <property type="entry name" value="HAMP_dom"/>
</dbReference>
<keyword evidence="12 13" id="KW-0472">Membrane</keyword>
<dbReference type="GO" id="GO:0005886">
    <property type="term" value="C:plasma membrane"/>
    <property type="evidence" value="ECO:0007669"/>
    <property type="project" value="UniProtKB-SubCell"/>
</dbReference>
<evidence type="ECO:0000256" key="15">
    <source>
        <dbReference type="SAM" id="Phobius"/>
    </source>
</evidence>
<keyword evidence="19" id="KW-1185">Reference proteome</keyword>
<evidence type="ECO:0000256" key="5">
    <source>
        <dbReference type="ARBA" id="ARBA00022679"/>
    </source>
</evidence>
<evidence type="ECO:0000256" key="2">
    <source>
        <dbReference type="ARBA" id="ARBA00004651"/>
    </source>
</evidence>
<evidence type="ECO:0000256" key="4">
    <source>
        <dbReference type="ARBA" id="ARBA00022553"/>
    </source>
</evidence>
<feature type="domain" description="Histidine kinase" evidence="16">
    <location>
        <begin position="515"/>
        <end position="742"/>
    </location>
</feature>
<keyword evidence="13" id="KW-0535">Nitrogen fixation</keyword>
<dbReference type="Pfam" id="PF19312">
    <property type="entry name" value="NtrY_N"/>
    <property type="match status" value="1"/>
</dbReference>
<dbReference type="PROSITE" id="PS50109">
    <property type="entry name" value="HIS_KIN"/>
    <property type="match status" value="1"/>
</dbReference>
<dbReference type="SUPFAM" id="SSF47384">
    <property type="entry name" value="Homodimeric domain of signal transducing histidine kinase"/>
    <property type="match status" value="1"/>
</dbReference>
<dbReference type="InterPro" id="IPR004358">
    <property type="entry name" value="Sig_transdc_His_kin-like_C"/>
</dbReference>
<evidence type="ECO:0000259" key="17">
    <source>
        <dbReference type="PROSITE" id="PS50885"/>
    </source>
</evidence>
<evidence type="ECO:0000256" key="8">
    <source>
        <dbReference type="ARBA" id="ARBA00022777"/>
    </source>
</evidence>
<dbReference type="InterPro" id="IPR050398">
    <property type="entry name" value="HssS/ArlS-like"/>
</dbReference>
<evidence type="ECO:0000256" key="11">
    <source>
        <dbReference type="ARBA" id="ARBA00023012"/>
    </source>
</evidence>
<dbReference type="SMART" id="SM00387">
    <property type="entry name" value="HATPase_c"/>
    <property type="match status" value="1"/>
</dbReference>
<protein>
    <recommendedName>
        <fullName evidence="13">Nitrogen regulation protein</fullName>
        <ecNumber evidence="13">2.7.13.3</ecNumber>
    </recommendedName>
</protein>
<dbReference type="GO" id="GO:0009399">
    <property type="term" value="P:nitrogen fixation"/>
    <property type="evidence" value="ECO:0007669"/>
    <property type="project" value="UniProtKB-UniRule"/>
</dbReference>
<dbReference type="InterPro" id="IPR003661">
    <property type="entry name" value="HisK_dim/P_dom"/>
</dbReference>
<dbReference type="GO" id="GO:0000155">
    <property type="term" value="F:phosphorelay sensor kinase activity"/>
    <property type="evidence" value="ECO:0007669"/>
    <property type="project" value="InterPro"/>
</dbReference>
<keyword evidence="4" id="KW-0597">Phosphoprotein</keyword>
<dbReference type="InterPro" id="IPR005467">
    <property type="entry name" value="His_kinase_dom"/>
</dbReference>
<dbReference type="RefSeq" id="WP_188664085.1">
    <property type="nucleotide sequence ID" value="NZ_BMHV01000011.1"/>
</dbReference>
<comment type="caution">
    <text evidence="18">The sequence shown here is derived from an EMBL/GenBank/DDBJ whole genome shotgun (WGS) entry which is preliminary data.</text>
</comment>
<dbReference type="PANTHER" id="PTHR45528">
    <property type="entry name" value="SENSOR HISTIDINE KINASE CPXA"/>
    <property type="match status" value="1"/>
</dbReference>
<dbReference type="InterPro" id="IPR036890">
    <property type="entry name" value="HATPase_C_sf"/>
</dbReference>
<dbReference type="Pfam" id="PF00672">
    <property type="entry name" value="HAMP"/>
    <property type="match status" value="1"/>
</dbReference>
<accession>A0A917C0E1</accession>
<reference evidence="18" key="1">
    <citation type="journal article" date="2014" name="Int. J. Syst. Evol. Microbiol.">
        <title>Complete genome sequence of Corynebacterium casei LMG S-19264T (=DSM 44701T), isolated from a smear-ripened cheese.</title>
        <authorList>
            <consortium name="US DOE Joint Genome Institute (JGI-PGF)"/>
            <person name="Walter F."/>
            <person name="Albersmeier A."/>
            <person name="Kalinowski J."/>
            <person name="Ruckert C."/>
        </authorList>
    </citation>
    <scope>NUCLEOTIDE SEQUENCE</scope>
    <source>
        <strain evidence="18">CGMCC 1.15254</strain>
    </source>
</reference>
<evidence type="ECO:0000256" key="14">
    <source>
        <dbReference type="SAM" id="Coils"/>
    </source>
</evidence>
<name>A0A917C0E1_9PROT</name>
<dbReference type="GO" id="GO:0005524">
    <property type="term" value="F:ATP binding"/>
    <property type="evidence" value="ECO:0007669"/>
    <property type="project" value="UniProtKB-UniRule"/>
</dbReference>
<evidence type="ECO:0000256" key="3">
    <source>
        <dbReference type="ARBA" id="ARBA00022475"/>
    </source>
</evidence>
<evidence type="ECO:0000256" key="13">
    <source>
        <dbReference type="PIRNR" id="PIRNR037532"/>
    </source>
</evidence>
<dbReference type="SUPFAM" id="SSF158472">
    <property type="entry name" value="HAMP domain-like"/>
    <property type="match status" value="1"/>
</dbReference>
<dbReference type="SMART" id="SM00304">
    <property type="entry name" value="HAMP"/>
    <property type="match status" value="1"/>
</dbReference>
<keyword evidence="14" id="KW-0175">Coiled coil</keyword>
<keyword evidence="6 13" id="KW-0812">Transmembrane</keyword>
<dbReference type="InterPro" id="IPR036097">
    <property type="entry name" value="HisK_dim/P_sf"/>
</dbReference>
<dbReference type="SMART" id="SM00388">
    <property type="entry name" value="HisKA"/>
    <property type="match status" value="1"/>
</dbReference>
<evidence type="ECO:0000256" key="10">
    <source>
        <dbReference type="ARBA" id="ARBA00022989"/>
    </source>
</evidence>
<dbReference type="SUPFAM" id="SSF55874">
    <property type="entry name" value="ATPase domain of HSP90 chaperone/DNA topoisomerase II/histidine kinase"/>
    <property type="match status" value="1"/>
</dbReference>
<dbReference type="Pfam" id="PF02518">
    <property type="entry name" value="HATPase_c"/>
    <property type="match status" value="1"/>
</dbReference>
<dbReference type="Pfam" id="PF00512">
    <property type="entry name" value="HisKA"/>
    <property type="match status" value="1"/>
</dbReference>
<dbReference type="Gene3D" id="1.10.287.130">
    <property type="match status" value="1"/>
</dbReference>
<dbReference type="CDD" id="cd00082">
    <property type="entry name" value="HisKA"/>
    <property type="match status" value="1"/>
</dbReference>
<evidence type="ECO:0000313" key="18">
    <source>
        <dbReference type="EMBL" id="GGF64525.1"/>
    </source>
</evidence>
<dbReference type="Gene3D" id="3.30.450.20">
    <property type="entry name" value="PAS domain"/>
    <property type="match status" value="1"/>
</dbReference>
<keyword evidence="11 13" id="KW-0902">Two-component regulatory system</keyword>
<dbReference type="PRINTS" id="PR00344">
    <property type="entry name" value="BCTRLSENSOR"/>
</dbReference>
<dbReference type="InterPro" id="IPR045671">
    <property type="entry name" value="NtrY-like_N"/>
</dbReference>
<dbReference type="InterPro" id="IPR017232">
    <property type="entry name" value="NtrY"/>
</dbReference>
<dbReference type="PROSITE" id="PS50885">
    <property type="entry name" value="HAMP"/>
    <property type="match status" value="1"/>
</dbReference>
<proteinExistence type="predicted"/>
<dbReference type="SUPFAM" id="SSF55785">
    <property type="entry name" value="PYP-like sensor domain (PAS domain)"/>
    <property type="match status" value="1"/>
</dbReference>
<evidence type="ECO:0000313" key="19">
    <source>
        <dbReference type="Proteomes" id="UP000632498"/>
    </source>
</evidence>
<dbReference type="PIRSF" id="PIRSF037532">
    <property type="entry name" value="STHK_NtrY"/>
    <property type="match status" value="1"/>
</dbReference>
<dbReference type="EMBL" id="BMHV01000011">
    <property type="protein sequence ID" value="GGF64525.1"/>
    <property type="molecule type" value="Genomic_DNA"/>
</dbReference>
<dbReference type="CDD" id="cd06225">
    <property type="entry name" value="HAMP"/>
    <property type="match status" value="1"/>
</dbReference>
<dbReference type="InterPro" id="IPR035965">
    <property type="entry name" value="PAS-like_dom_sf"/>
</dbReference>
<keyword evidence="8 13" id="KW-0418">Kinase</keyword>
<feature type="coiled-coil region" evidence="14">
    <location>
        <begin position="175"/>
        <end position="205"/>
    </location>
</feature>
<keyword evidence="5 13" id="KW-0808">Transferase</keyword>
<feature type="transmembrane region" description="Helical" evidence="15">
    <location>
        <begin position="297"/>
        <end position="319"/>
    </location>
</feature>
<dbReference type="PANTHER" id="PTHR45528:SF1">
    <property type="entry name" value="SENSOR HISTIDINE KINASE CPXA"/>
    <property type="match status" value="1"/>
</dbReference>
<dbReference type="AlphaFoldDB" id="A0A917C0E1"/>
<evidence type="ECO:0000256" key="7">
    <source>
        <dbReference type="ARBA" id="ARBA00022741"/>
    </source>
</evidence>
<sequence>MPESFPKSSADQLTKLMTWVRRTGLSRKLAFLLVICAVTSGVATFVAMTSSGPSGAAPSDILNLLYVDAVLLLLLGALIIRRILKLHTQHSRGIAGSKLHTRLVVFFSLLAVTPAILVAVFAGLYLNLGMQSWFSERVSTALSSSQTVAKAYRDAHVRSIQIDALAMANTLNRKAAQLSRSRYVLERELNQLAQEKNLVEAAIIDGQSRVLARTELTLSLAFDQISRGVLDQADQNEVVVTFEPQNDRTRAIVKLDNYIDTYLFIGRFIPPEISGSIDRVENAYKQYSELEKQREGIHISFVMIFMVIALMLLLAAAWLGMTFANQMVQPLIDLITASERIRKGDLAARVDKDHSGDEIGLLGRAFNRMAEQLETQRESLIEANREMAERNRFTETVLDGVSAGVIGLDGQGKIHLPNRFASLFLKSEISTLAGQPLEKIVPELKDLLSQAQQKPIRVAQREVKLLRDGQLRIINASIAAEWVDNDIIGYVLTFDDITELQSAQRRAAWANVARRIAHEIKNPLTPIQLSAERLKRKYAKEITSDPETFEMCTATIIRQVDDMRRMVDEFSSFARMPRPVLKPENISELCGEIIFLERNRTEMVEYDIKLAAPDMTLLCDRQQIARLLTNLVKNAAEGIFSKYDFDPDDAHITEHDAPLGKVSLELLETNQEIIIRIEDNGIGFPQEERERLTDPYVTTRTKGTGLGLAIAKKIVEEHQGKMALKDRAGGGAIVELHFPELEEHGSSPQKEKESNPMDMAIRLVSDGV</sequence>
<keyword evidence="10 15" id="KW-1133">Transmembrane helix</keyword>